<evidence type="ECO:0000313" key="1">
    <source>
        <dbReference type="EMBL" id="QQV77136.1"/>
    </source>
</evidence>
<reference evidence="2" key="1">
    <citation type="submission" date="2020-09" db="EMBL/GenBank/DDBJ databases">
        <title>Sphingomonas sp., a new species isolated from pork steak.</title>
        <authorList>
            <person name="Heidler von Heilborn D."/>
        </authorList>
    </citation>
    <scope>NUCLEOTIDE SEQUENCE [LARGE SCALE GENOMIC DNA]</scope>
</reference>
<accession>A0A974NUF9</accession>
<dbReference type="Proteomes" id="UP000595894">
    <property type="component" value="Chromosome"/>
</dbReference>
<dbReference type="EMBL" id="CP061035">
    <property type="protein sequence ID" value="QQV77136.1"/>
    <property type="molecule type" value="Genomic_DNA"/>
</dbReference>
<organism evidence="1 2">
    <name type="scientific">Sphingomonas aliaeris</name>
    <dbReference type="NCBI Taxonomy" id="2759526"/>
    <lineage>
        <taxon>Bacteria</taxon>
        <taxon>Pseudomonadati</taxon>
        <taxon>Pseudomonadota</taxon>
        <taxon>Alphaproteobacteria</taxon>
        <taxon>Sphingomonadales</taxon>
        <taxon>Sphingomonadaceae</taxon>
        <taxon>Sphingomonas</taxon>
    </lineage>
</organism>
<dbReference type="RefSeq" id="WP_202093329.1">
    <property type="nucleotide sequence ID" value="NZ_CP061035.1"/>
</dbReference>
<name>A0A974NUF9_9SPHN</name>
<proteinExistence type="predicted"/>
<keyword evidence="2" id="KW-1185">Reference proteome</keyword>
<evidence type="ECO:0000313" key="2">
    <source>
        <dbReference type="Proteomes" id="UP000595894"/>
    </source>
</evidence>
<dbReference type="KEGG" id="sari:H5J25_17660"/>
<gene>
    <name evidence="1" type="ORF">H5J25_17660</name>
</gene>
<protein>
    <submittedName>
        <fullName evidence="1">Uncharacterized protein</fullName>
    </submittedName>
</protein>
<sequence length="104" mass="11723">MIAVQVARIIAVFVVFCSVTDDELLDPDESCEIMEYLGHLLLLLDKPFLRELIDAFSIVASEYTGESHDIVRNIPLDFYLEEELAADDPVRLAELEAIRDATPL</sequence>
<dbReference type="AlphaFoldDB" id="A0A974NUF9"/>